<dbReference type="PROSITE" id="PS01124">
    <property type="entry name" value="HTH_ARAC_FAMILY_2"/>
    <property type="match status" value="1"/>
</dbReference>
<dbReference type="SUPFAM" id="SSF46689">
    <property type="entry name" value="Homeodomain-like"/>
    <property type="match status" value="2"/>
</dbReference>
<accession>A0A7G8YR67</accession>
<keyword evidence="1" id="KW-0805">Transcription regulation</keyword>
<keyword evidence="2" id="KW-0804">Transcription</keyword>
<dbReference type="GO" id="GO:0043565">
    <property type="term" value="F:sequence-specific DNA binding"/>
    <property type="evidence" value="ECO:0007669"/>
    <property type="project" value="InterPro"/>
</dbReference>
<evidence type="ECO:0000313" key="4">
    <source>
        <dbReference type="EMBL" id="QNH78165.1"/>
    </source>
</evidence>
<reference evidence="5" key="1">
    <citation type="journal article" date="2020" name="Microbiol. Resour. Announc.">
        <title>Complete genome sequences of four natural Pseudomonas isolates that catabolize a wide range of aromatic compounds relevant to lignin valorization.</title>
        <authorList>
            <person name="Hatmaker E.A."/>
            <person name="Presley G."/>
            <person name="Cannon O."/>
            <person name="Guss A.M."/>
            <person name="Elkins J.G."/>
        </authorList>
    </citation>
    <scope>NUCLEOTIDE SEQUENCE [LARGE SCALE GENOMIC DNA]</scope>
    <source>
        <strain evidence="5">H1F5C</strain>
    </source>
</reference>
<dbReference type="InterPro" id="IPR018060">
    <property type="entry name" value="HTH_AraC"/>
</dbReference>
<dbReference type="GO" id="GO:0003700">
    <property type="term" value="F:DNA-binding transcription factor activity"/>
    <property type="evidence" value="ECO:0007669"/>
    <property type="project" value="InterPro"/>
</dbReference>
<dbReference type="Gene3D" id="1.10.10.60">
    <property type="entry name" value="Homeodomain-like"/>
    <property type="match status" value="1"/>
</dbReference>
<organism evidence="4 5">
    <name type="scientific">Pseudomonas protegens</name>
    <dbReference type="NCBI Taxonomy" id="380021"/>
    <lineage>
        <taxon>Bacteria</taxon>
        <taxon>Pseudomonadati</taxon>
        <taxon>Pseudomonadota</taxon>
        <taxon>Gammaproteobacteria</taxon>
        <taxon>Pseudomonadales</taxon>
        <taxon>Pseudomonadaceae</taxon>
        <taxon>Pseudomonas</taxon>
    </lineage>
</organism>
<gene>
    <name evidence="4" type="ORF">GGI48_02930</name>
</gene>
<evidence type="ECO:0000256" key="1">
    <source>
        <dbReference type="ARBA" id="ARBA00023015"/>
    </source>
</evidence>
<dbReference type="InterPro" id="IPR009594">
    <property type="entry name" value="Tscrpt_reg_HTH_AraC_N"/>
</dbReference>
<dbReference type="Proteomes" id="UP000515277">
    <property type="component" value="Chromosome"/>
</dbReference>
<evidence type="ECO:0000256" key="2">
    <source>
        <dbReference type="ARBA" id="ARBA00023163"/>
    </source>
</evidence>
<dbReference type="RefSeq" id="WP_179596882.1">
    <property type="nucleotide sequence ID" value="NZ_CP060201.1"/>
</dbReference>
<protein>
    <submittedName>
        <fullName evidence="4">AraC family transcriptional regulator</fullName>
    </submittedName>
</protein>
<sequence>MTQPQNATTLARLIARHTPGSGDFPSAVPNLTLHRRATPTSAIPCIYSLGLGVIAQGGKQVLLHDAVIDYQAGQGMLTSIDQPVVARVSRASVAEPFLGMMLTLDMQQILQTAAQMPPPLPSQASGHRSVVVDELDAGLLNALERLLGLLDEPVLIAQLAPLIQQEIIVRLLAGPHGRALQQLLAVGSPSQQIFRTVAWLKQNFTQPLRIDDLAQRAHMSASTFRQHFRAIIGVSPLQFHKQLRLQQARQLMLNQNLDAGRAAGLVGYESASQFSREYRRVFGAPPQRDIRRMREAG</sequence>
<dbReference type="PANTHER" id="PTHR43436:SF1">
    <property type="entry name" value="TRANSCRIPTIONAL REGULATORY PROTEIN"/>
    <property type="match status" value="1"/>
</dbReference>
<dbReference type="EMBL" id="CP060201">
    <property type="protein sequence ID" value="QNH78165.1"/>
    <property type="molecule type" value="Genomic_DNA"/>
</dbReference>
<dbReference type="SMART" id="SM00342">
    <property type="entry name" value="HTH_ARAC"/>
    <property type="match status" value="1"/>
</dbReference>
<feature type="domain" description="HTH araC/xylS-type" evidence="3">
    <location>
        <begin position="194"/>
        <end position="292"/>
    </location>
</feature>
<dbReference type="Pfam" id="PF12833">
    <property type="entry name" value="HTH_18"/>
    <property type="match status" value="1"/>
</dbReference>
<dbReference type="PANTHER" id="PTHR43436">
    <property type="entry name" value="ARAC-FAMILY TRANSCRIPTIONAL REGULATOR"/>
    <property type="match status" value="1"/>
</dbReference>
<dbReference type="Pfam" id="PF06719">
    <property type="entry name" value="AraC_N"/>
    <property type="match status" value="1"/>
</dbReference>
<dbReference type="InterPro" id="IPR009057">
    <property type="entry name" value="Homeodomain-like_sf"/>
</dbReference>
<name>A0A7G8YR67_9PSED</name>
<evidence type="ECO:0000313" key="5">
    <source>
        <dbReference type="Proteomes" id="UP000515277"/>
    </source>
</evidence>
<dbReference type="AlphaFoldDB" id="A0A7G8YR67"/>
<evidence type="ECO:0000259" key="3">
    <source>
        <dbReference type="PROSITE" id="PS01124"/>
    </source>
</evidence>
<proteinExistence type="predicted"/>